<dbReference type="RefSeq" id="WP_235323691.1">
    <property type="nucleotide sequence ID" value="NZ_JAFBIT010000002.1"/>
</dbReference>
<dbReference type="InterPro" id="IPR005149">
    <property type="entry name" value="Tscrpt_reg_PadR_N"/>
</dbReference>
<accession>A0ABS9CPV1</accession>
<evidence type="ECO:0000259" key="1">
    <source>
        <dbReference type="Pfam" id="PF03551"/>
    </source>
</evidence>
<proteinExistence type="predicted"/>
<dbReference type="Gene3D" id="1.10.10.10">
    <property type="entry name" value="Winged helix-like DNA-binding domain superfamily/Winged helix DNA-binding domain"/>
    <property type="match status" value="1"/>
</dbReference>
<protein>
    <submittedName>
        <fullName evidence="2">Helix-turn-helix transcriptional regulator</fullName>
    </submittedName>
</protein>
<dbReference type="PANTHER" id="PTHR33169:SF14">
    <property type="entry name" value="TRANSCRIPTIONAL REGULATOR RV3488"/>
    <property type="match status" value="1"/>
</dbReference>
<dbReference type="Pfam" id="PF03551">
    <property type="entry name" value="PadR"/>
    <property type="match status" value="1"/>
</dbReference>
<gene>
    <name evidence="2" type="ORF">JQM67_08590</name>
</gene>
<organism evidence="2 3">
    <name type="scientific">Anaeromassilibacillus senegalensis</name>
    <dbReference type="NCBI Taxonomy" id="1673717"/>
    <lineage>
        <taxon>Bacteria</taxon>
        <taxon>Bacillati</taxon>
        <taxon>Bacillota</taxon>
        <taxon>Clostridia</taxon>
        <taxon>Eubacteriales</taxon>
        <taxon>Acutalibacteraceae</taxon>
        <taxon>Anaeromassilibacillus</taxon>
    </lineage>
</organism>
<dbReference type="InterPro" id="IPR036390">
    <property type="entry name" value="WH_DNA-bd_sf"/>
</dbReference>
<reference evidence="2 3" key="1">
    <citation type="submission" date="2020-12" db="EMBL/GenBank/DDBJ databases">
        <title>Whole genome sequences of gut porcine anaerobes.</title>
        <authorList>
            <person name="Kubasova T."/>
            <person name="Jahodarova E."/>
            <person name="Rychlik I."/>
        </authorList>
    </citation>
    <scope>NUCLEOTIDE SEQUENCE [LARGE SCALE GENOMIC DNA]</scope>
    <source>
        <strain evidence="2 3">An867</strain>
    </source>
</reference>
<name>A0ABS9CPV1_9FIRM</name>
<feature type="domain" description="Transcription regulator PadR N-terminal" evidence="1">
    <location>
        <begin position="16"/>
        <end position="90"/>
    </location>
</feature>
<dbReference type="InterPro" id="IPR052509">
    <property type="entry name" value="Metal_resp_DNA-bind_regulator"/>
</dbReference>
<sequence>MAGESTKRAPVDMLCLALLGERDMYGYEMVQAIAERSGGRLQLAEAALYMAMYKLVQKGYVTDRREPESGKRGKTRIYYHLKPAGKAYLTALIDDYNNTALGVQSFMAHTEGMGRP</sequence>
<evidence type="ECO:0000313" key="3">
    <source>
        <dbReference type="Proteomes" id="UP001299220"/>
    </source>
</evidence>
<dbReference type="PANTHER" id="PTHR33169">
    <property type="entry name" value="PADR-FAMILY TRANSCRIPTIONAL REGULATOR"/>
    <property type="match status" value="1"/>
</dbReference>
<dbReference type="Proteomes" id="UP001299220">
    <property type="component" value="Unassembled WGS sequence"/>
</dbReference>
<dbReference type="InterPro" id="IPR036388">
    <property type="entry name" value="WH-like_DNA-bd_sf"/>
</dbReference>
<dbReference type="EMBL" id="JAFBIT010000002">
    <property type="protein sequence ID" value="MCF2652658.1"/>
    <property type="molecule type" value="Genomic_DNA"/>
</dbReference>
<dbReference type="SUPFAM" id="SSF46785">
    <property type="entry name" value="Winged helix' DNA-binding domain"/>
    <property type="match status" value="1"/>
</dbReference>
<keyword evidence="3" id="KW-1185">Reference proteome</keyword>
<comment type="caution">
    <text evidence="2">The sequence shown here is derived from an EMBL/GenBank/DDBJ whole genome shotgun (WGS) entry which is preliminary data.</text>
</comment>
<evidence type="ECO:0000313" key="2">
    <source>
        <dbReference type="EMBL" id="MCF2652658.1"/>
    </source>
</evidence>